<evidence type="ECO:0000256" key="4">
    <source>
        <dbReference type="ARBA" id="ARBA00022701"/>
    </source>
</evidence>
<evidence type="ECO:0000256" key="6">
    <source>
        <dbReference type="SAM" id="MobiDB-lite"/>
    </source>
</evidence>
<reference evidence="9" key="2">
    <citation type="submission" date="2019-10" db="EMBL/GenBank/DDBJ databases">
        <title>A de novo genome assembly of a pear dwarfing rootstock.</title>
        <authorList>
            <person name="Wang F."/>
            <person name="Wang J."/>
            <person name="Li S."/>
            <person name="Zhang Y."/>
            <person name="Fang M."/>
            <person name="Ma L."/>
            <person name="Zhao Y."/>
            <person name="Jiang S."/>
        </authorList>
    </citation>
    <scope>NUCLEOTIDE SEQUENCE [LARGE SCALE GENOMIC DNA]</scope>
</reference>
<protein>
    <submittedName>
        <fullName evidence="8">Neurofilament heavy polypeptide-like</fullName>
    </submittedName>
</protein>
<dbReference type="PANTHER" id="PTHR31358:SF29">
    <property type="entry name" value="PROTEIN WVD2-LIKE 5-RELATED"/>
    <property type="match status" value="1"/>
</dbReference>
<dbReference type="Proteomes" id="UP000327157">
    <property type="component" value="Chromosome 15"/>
</dbReference>
<accession>A0A5N5H7H9</accession>
<evidence type="ECO:0000256" key="2">
    <source>
        <dbReference type="ARBA" id="ARBA00005885"/>
    </source>
</evidence>
<evidence type="ECO:0000256" key="1">
    <source>
        <dbReference type="ARBA" id="ARBA00004245"/>
    </source>
</evidence>
<feature type="compositionally biased region" description="Polar residues" evidence="6">
    <location>
        <begin position="327"/>
        <end position="351"/>
    </location>
</feature>
<evidence type="ECO:0000256" key="3">
    <source>
        <dbReference type="ARBA" id="ARBA00022490"/>
    </source>
</evidence>
<keyword evidence="9" id="KW-1185">Reference proteome</keyword>
<dbReference type="AlphaFoldDB" id="A0A5N5H7H9"/>
<evidence type="ECO:0000313" key="9">
    <source>
        <dbReference type="Proteomes" id="UP000327157"/>
    </source>
</evidence>
<proteinExistence type="inferred from homology"/>
<sequence length="459" mass="49939">MDSDNLAATYGLEVAHQNGVHGQAGVVSDDMNGTFSENTMTDTAASNGKIENVDKQDDGVNNSSSIWKAKEANVNPESNGLTVALTIAKEDEVKGSTHPKPAKVHKGPGKSKNEKAPGAKSVSPISMKKSKDGNGAEAKASVSNGSAAPNSRPKQPNKSESFNGRQVQSSNQQPEKPDAELSESSVEKAKLKPLKKGSQNQAEGESQSSLSPTEGDKHPRVGTLPNYGFSFRCDERAEKRREFYTKMEEKIHAKEMEKNNLQAKSKETLEAEIRMLRKKLTFKATPMPSFYQEPPPPKVELKKIPTTRAKSPKLGRRKSLPPAVSEANGNTNDQSSRLSLDQKVPQNTSKGPSPVHPKKPQRKSLPRLPSEKTTLPNAVNERKTTFKAVNKEKTNLIAAMNENATVPTAESEAGSHTQDQEAAVPKAKVSEEQSHTDDETADEEQHQPTYMQEPIASKH</sequence>
<dbReference type="GO" id="GO:0005874">
    <property type="term" value="C:microtubule"/>
    <property type="evidence" value="ECO:0007669"/>
    <property type="project" value="UniProtKB-KW"/>
</dbReference>
<feature type="compositionally biased region" description="Basic residues" evidence="6">
    <location>
        <begin position="100"/>
        <end position="109"/>
    </location>
</feature>
<dbReference type="InterPro" id="IPR027329">
    <property type="entry name" value="TPX2_C"/>
</dbReference>
<dbReference type="Pfam" id="PF06886">
    <property type="entry name" value="TPX2"/>
    <property type="match status" value="1"/>
</dbReference>
<evidence type="ECO:0000256" key="5">
    <source>
        <dbReference type="ARBA" id="ARBA00023212"/>
    </source>
</evidence>
<dbReference type="InterPro" id="IPR044833">
    <property type="entry name" value="WDL5/6"/>
</dbReference>
<feature type="domain" description="TPX2 C-terminal" evidence="7">
    <location>
        <begin position="229"/>
        <end position="304"/>
    </location>
</feature>
<dbReference type="GO" id="GO:0008017">
    <property type="term" value="F:microtubule binding"/>
    <property type="evidence" value="ECO:0007669"/>
    <property type="project" value="InterPro"/>
</dbReference>
<feature type="compositionally biased region" description="Polar residues" evidence="6">
    <location>
        <begin position="197"/>
        <end position="212"/>
    </location>
</feature>
<feature type="compositionally biased region" description="Basic residues" evidence="6">
    <location>
        <begin position="310"/>
        <end position="319"/>
    </location>
</feature>
<dbReference type="OrthoDB" id="1939285at2759"/>
<dbReference type="PANTHER" id="PTHR31358">
    <property type="entry name" value="PROTEIN WVD2-LIKE 4"/>
    <property type="match status" value="1"/>
</dbReference>
<name>A0A5N5H7H9_9ROSA</name>
<reference evidence="8 9" key="1">
    <citation type="submission" date="2019-09" db="EMBL/GenBank/DDBJ databases">
        <authorList>
            <person name="Ou C."/>
        </authorList>
    </citation>
    <scope>NUCLEOTIDE SEQUENCE [LARGE SCALE GENOMIC DNA]</scope>
    <source>
        <strain evidence="8">S2</strain>
        <tissue evidence="8">Leaf</tissue>
    </source>
</reference>
<feature type="compositionally biased region" description="Basic and acidic residues" evidence="6">
    <location>
        <begin position="428"/>
        <end position="446"/>
    </location>
</feature>
<comment type="similarity">
    <text evidence="2">Belongs to the TPX2 family.</text>
</comment>
<keyword evidence="3" id="KW-0963">Cytoplasm</keyword>
<comment type="caution">
    <text evidence="8">The sequence shown here is derived from an EMBL/GenBank/DDBJ whole genome shotgun (WGS) entry which is preliminary data.</text>
</comment>
<feature type="compositionally biased region" description="Basic and acidic residues" evidence="6">
    <location>
        <begin position="380"/>
        <end position="394"/>
    </location>
</feature>
<feature type="compositionally biased region" description="Basic and acidic residues" evidence="6">
    <location>
        <begin position="175"/>
        <end position="190"/>
    </location>
</feature>
<feature type="compositionally biased region" description="Polar residues" evidence="6">
    <location>
        <begin position="141"/>
        <end position="174"/>
    </location>
</feature>
<evidence type="ECO:0000259" key="7">
    <source>
        <dbReference type="Pfam" id="PF06886"/>
    </source>
</evidence>
<keyword evidence="4" id="KW-0493">Microtubule</keyword>
<comment type="subcellular location">
    <subcellularLocation>
        <location evidence="1">Cytoplasm</location>
        <location evidence="1">Cytoskeleton</location>
    </subcellularLocation>
</comment>
<gene>
    <name evidence="8" type="ORF">D8674_014963</name>
</gene>
<feature type="compositionally biased region" description="Basic residues" evidence="6">
    <location>
        <begin position="356"/>
        <end position="365"/>
    </location>
</feature>
<dbReference type="EMBL" id="SMOL01000401">
    <property type="protein sequence ID" value="KAB2619094.1"/>
    <property type="molecule type" value="Genomic_DNA"/>
</dbReference>
<feature type="region of interest" description="Disordered" evidence="6">
    <location>
        <begin position="281"/>
        <end position="459"/>
    </location>
</feature>
<reference evidence="8 9" key="3">
    <citation type="submission" date="2019-11" db="EMBL/GenBank/DDBJ databases">
        <title>A de novo genome assembly of a pear dwarfing rootstock.</title>
        <authorList>
            <person name="Wang F."/>
            <person name="Wang J."/>
            <person name="Li S."/>
            <person name="Zhang Y."/>
            <person name="Fang M."/>
            <person name="Ma L."/>
            <person name="Zhao Y."/>
            <person name="Jiang S."/>
        </authorList>
    </citation>
    <scope>NUCLEOTIDE SEQUENCE [LARGE SCALE GENOMIC DNA]</scope>
    <source>
        <strain evidence="8">S2</strain>
        <tissue evidence="8">Leaf</tissue>
    </source>
</reference>
<keyword evidence="5" id="KW-0206">Cytoskeleton</keyword>
<feature type="region of interest" description="Disordered" evidence="6">
    <location>
        <begin position="40"/>
        <end position="232"/>
    </location>
</feature>
<evidence type="ECO:0000313" key="8">
    <source>
        <dbReference type="EMBL" id="KAB2619094.1"/>
    </source>
</evidence>
<organism evidence="8 9">
    <name type="scientific">Pyrus ussuriensis x Pyrus communis</name>
    <dbReference type="NCBI Taxonomy" id="2448454"/>
    <lineage>
        <taxon>Eukaryota</taxon>
        <taxon>Viridiplantae</taxon>
        <taxon>Streptophyta</taxon>
        <taxon>Embryophyta</taxon>
        <taxon>Tracheophyta</taxon>
        <taxon>Spermatophyta</taxon>
        <taxon>Magnoliopsida</taxon>
        <taxon>eudicotyledons</taxon>
        <taxon>Gunneridae</taxon>
        <taxon>Pentapetalae</taxon>
        <taxon>rosids</taxon>
        <taxon>fabids</taxon>
        <taxon>Rosales</taxon>
        <taxon>Rosaceae</taxon>
        <taxon>Amygdaloideae</taxon>
        <taxon>Maleae</taxon>
        <taxon>Pyrus</taxon>
    </lineage>
</organism>